<keyword evidence="3" id="KW-0472">Membrane</keyword>
<feature type="compositionally biased region" description="Gly residues" evidence="2">
    <location>
        <begin position="911"/>
        <end position="923"/>
    </location>
</feature>
<keyword evidence="6" id="KW-1185">Reference proteome</keyword>
<dbReference type="InterPro" id="IPR006626">
    <property type="entry name" value="PbH1"/>
</dbReference>
<dbReference type="InterPro" id="IPR007742">
    <property type="entry name" value="NosD_dom"/>
</dbReference>
<feature type="compositionally biased region" description="Low complexity" evidence="2">
    <location>
        <begin position="1076"/>
        <end position="1090"/>
    </location>
</feature>
<dbReference type="PANTHER" id="PTHR12411">
    <property type="entry name" value="CYSTEINE PROTEASE FAMILY C1-RELATED"/>
    <property type="match status" value="1"/>
</dbReference>
<dbReference type="InterPro" id="IPR026453">
    <property type="entry name" value="PGF_pre_PGF"/>
</dbReference>
<evidence type="ECO:0000256" key="2">
    <source>
        <dbReference type="SAM" id="MobiDB-lite"/>
    </source>
</evidence>
<dbReference type="Pfam" id="PF00112">
    <property type="entry name" value="Peptidase_C1"/>
    <property type="match status" value="1"/>
</dbReference>
<dbReference type="KEGG" id="mfk:E2N92_06005"/>
<dbReference type="PROSITE" id="PS00139">
    <property type="entry name" value="THIOL_PROTEASE_CYS"/>
    <property type="match status" value="1"/>
</dbReference>
<dbReference type="InterPro" id="IPR022441">
    <property type="entry name" value="Para_beta_helix_rpt-2"/>
</dbReference>
<feature type="transmembrane region" description="Helical" evidence="3">
    <location>
        <begin position="1105"/>
        <end position="1123"/>
    </location>
</feature>
<dbReference type="SMART" id="SM00645">
    <property type="entry name" value="Pept_C1"/>
    <property type="match status" value="1"/>
</dbReference>
<dbReference type="InterPro" id="IPR040528">
    <property type="entry name" value="Lectin-like"/>
</dbReference>
<dbReference type="Pfam" id="PF05048">
    <property type="entry name" value="NosD"/>
    <property type="match status" value="1"/>
</dbReference>
<dbReference type="InterPro" id="IPR011050">
    <property type="entry name" value="Pectin_lyase_fold/virulence"/>
</dbReference>
<dbReference type="Pfam" id="PF13229">
    <property type="entry name" value="Beta_helix"/>
    <property type="match status" value="1"/>
</dbReference>
<dbReference type="GO" id="GO:0008234">
    <property type="term" value="F:cysteine-type peptidase activity"/>
    <property type="evidence" value="ECO:0007669"/>
    <property type="project" value="InterPro"/>
</dbReference>
<keyword evidence="3" id="KW-1133">Transmembrane helix</keyword>
<organism evidence="5 6">
    <name type="scientific">Methanofollis formosanus</name>
    <dbReference type="NCBI Taxonomy" id="299308"/>
    <lineage>
        <taxon>Archaea</taxon>
        <taxon>Methanobacteriati</taxon>
        <taxon>Methanobacteriota</taxon>
        <taxon>Stenosarchaea group</taxon>
        <taxon>Methanomicrobia</taxon>
        <taxon>Methanomicrobiales</taxon>
        <taxon>Methanomicrobiaceae</taxon>
        <taxon>Methanofollis</taxon>
    </lineage>
</organism>
<dbReference type="InterPro" id="IPR012334">
    <property type="entry name" value="Pectin_lyas_fold"/>
</dbReference>
<feature type="region of interest" description="Disordered" evidence="2">
    <location>
        <begin position="1076"/>
        <end position="1103"/>
    </location>
</feature>
<dbReference type="InterPro" id="IPR000668">
    <property type="entry name" value="Peptidase_C1A_C"/>
</dbReference>
<dbReference type="NCBIfam" id="TIGR03804">
    <property type="entry name" value="para_beta_helix"/>
    <property type="match status" value="1"/>
</dbReference>
<dbReference type="SUPFAM" id="SSF54001">
    <property type="entry name" value="Cysteine proteinases"/>
    <property type="match status" value="1"/>
</dbReference>
<comment type="similarity">
    <text evidence="1">Belongs to the peptidase C1 family.</text>
</comment>
<dbReference type="NCBIfam" id="TIGR04213">
    <property type="entry name" value="PGF_pre_PGF"/>
    <property type="match status" value="1"/>
</dbReference>
<dbReference type="PROSITE" id="PS00639">
    <property type="entry name" value="THIOL_PROTEASE_HIS"/>
    <property type="match status" value="1"/>
</dbReference>
<dbReference type="SUPFAM" id="SSF51126">
    <property type="entry name" value="Pectin lyase-like"/>
    <property type="match status" value="1"/>
</dbReference>
<dbReference type="CDD" id="cd02619">
    <property type="entry name" value="Peptidase_C1"/>
    <property type="match status" value="1"/>
</dbReference>
<sequence length="1126" mass="117738">MNVPEMSTMTNQHLPIILLLCLCIALPVVPAAAGLDIEAAPLNPDFVRYMDEQEAAPPAVPLFLAAAPAPEPSENEYPVYPNSLIPAPGTPLWPDGSASVVATAEPPAEPYFNLADEGRVTTVKNQGKCGACWTFGALGSLESALLNDGLGEWDLSENNMKNTHGFDAGPCDGGNAFMATAYLTRGSGPVNESDDPYLLPVPSPESPTGLSPVMQVQNVTFLPPRDGPLDNDLIKTTIKEEGGLYAGFLVNYSLFGPNAATYYLPENSTAKLDGSHAVLLVGWDDAYPAANFVETPPGDGAFIARNSWGTSSGDDGYFSISYYDRSIGRFQNPATEYIGTGRATAAVLFTGEPADSYDHLYQYDPLGWTTSIGTGVSTTMYGKNLFTAERYEFLEAVSFFTREPGTAYEVRVALIEGDTSRQVYAANGTMALPGYRTLPLDAPVPLVPGREFSVTLRVTAPADTHPLVVEMPVAGYSSGAAARSGESFISLDGGDWDDLTAFFPDTNLCIKAFTRDPVSVPGDYATIREAVAAATPGDVILLGSGVYNENVVIDRPLTLIGNGDPVVDGDGGDVLTLTGSNITVRGITLTDGADGILVVGNDVTLADLTVTDCSENGIAVTSSASFTLTNCTAVGNAGAGLNFDDVRNGTLSRNTMAGNQWNLRFVPAAGYESSIAMDETNTVDGRPVYVWTGRHDEAVPGDAGMVYLIECRNITAEDLALSGNYVGLVVSDSTGVTVRNVTATGNFAGAFCRGSDALSISDSAFVGNAYSGFSSLNCTATTVTGSRIADNTVGAFLAAADPTDTVLWQNTFANNTGGHLSLEGQVALDSTTPLPYRYNGTYFMQRLGNFWDDYAGTDTDGDGIGETPYAVPGLNDTAPLVVPSDHYGVGEVPPPTPTPTPTPVPPAPAPAGGGGGGGGGGGHRAPSPPPMPFPMEPAAPLHEASYEVKSQSAVSAVDLTAAADLAGVRVTAEKKALPSDIVPPAAAVYEYDEITLSHIADADLRGALISFAVPLAWIEAQGAGTQDILLLRYRDGAWVPLKTRFVKEENGEARYVAETPGFSYFAIAVAERPQGEESPATPAVVEEAPAGTPPSDAPPNPHPTPVGLIIPCLAAGIAALLLVRRR</sequence>
<dbReference type="Pfam" id="PF18560">
    <property type="entry name" value="Lectin_like"/>
    <property type="match status" value="1"/>
</dbReference>
<dbReference type="SMART" id="SM00710">
    <property type="entry name" value="PbH1"/>
    <property type="match status" value="8"/>
</dbReference>
<reference evidence="5" key="2">
    <citation type="submission" date="2019-03" db="EMBL/GenBank/DDBJ databases">
        <authorList>
            <person name="Chen S.-C."/>
            <person name="Wu S.-Y."/>
            <person name="Lai M.-C."/>
        </authorList>
    </citation>
    <scope>NUCLEOTIDE SEQUENCE</scope>
    <source>
        <strain evidence="5">ML15</strain>
    </source>
</reference>
<dbReference type="GO" id="GO:0006508">
    <property type="term" value="P:proteolysis"/>
    <property type="evidence" value="ECO:0007669"/>
    <property type="project" value="InterPro"/>
</dbReference>
<dbReference type="InterPro" id="IPR039448">
    <property type="entry name" value="Beta_helix"/>
</dbReference>
<dbReference type="Proteomes" id="UP000826709">
    <property type="component" value="Chromosome"/>
</dbReference>
<dbReference type="Gene3D" id="2.160.20.10">
    <property type="entry name" value="Single-stranded right-handed beta-helix, Pectin lyase-like"/>
    <property type="match status" value="2"/>
</dbReference>
<feature type="compositionally biased region" description="Pro residues" evidence="2">
    <location>
        <begin position="892"/>
        <end position="909"/>
    </location>
</feature>
<evidence type="ECO:0000313" key="6">
    <source>
        <dbReference type="Proteomes" id="UP000826709"/>
    </source>
</evidence>
<feature type="domain" description="Peptidase C1A papain C-terminal" evidence="4">
    <location>
        <begin position="108"/>
        <end position="325"/>
    </location>
</feature>
<protein>
    <submittedName>
        <fullName evidence="5">PGF-pre-PGF domain-containing protein</fullName>
    </submittedName>
</protein>
<name>A0A8G1A0X6_9EURY</name>
<accession>A0A8G1A0X6</accession>
<feature type="compositionally biased region" description="Pro residues" evidence="2">
    <location>
        <begin position="1091"/>
        <end position="1103"/>
    </location>
</feature>
<keyword evidence="3" id="KW-0812">Transmembrane</keyword>
<evidence type="ECO:0000259" key="4">
    <source>
        <dbReference type="SMART" id="SM00645"/>
    </source>
</evidence>
<evidence type="ECO:0000256" key="1">
    <source>
        <dbReference type="ARBA" id="ARBA00008455"/>
    </source>
</evidence>
<reference evidence="5" key="1">
    <citation type="journal article" date="2005" name="Int. J. Syst. Evol. Microbiol.">
        <title>Methanofollis formosanus sp. nov., isolated from a fish pond.</title>
        <authorList>
            <person name="Wu S.Y."/>
            <person name="Chen S.C."/>
            <person name="Lai M.C."/>
        </authorList>
    </citation>
    <scope>NUCLEOTIDE SEQUENCE</scope>
    <source>
        <strain evidence="5">ML15</strain>
    </source>
</reference>
<gene>
    <name evidence="5" type="ORF">E2N92_06005</name>
</gene>
<dbReference type="InterPro" id="IPR000169">
    <property type="entry name" value="Pept_cys_AS"/>
</dbReference>
<dbReference type="InterPro" id="IPR038765">
    <property type="entry name" value="Papain-like_cys_pep_sf"/>
</dbReference>
<dbReference type="InterPro" id="IPR025660">
    <property type="entry name" value="Pept_his_AS"/>
</dbReference>
<evidence type="ECO:0000256" key="3">
    <source>
        <dbReference type="SAM" id="Phobius"/>
    </source>
</evidence>
<dbReference type="AlphaFoldDB" id="A0A8G1A0X6"/>
<evidence type="ECO:0000313" key="5">
    <source>
        <dbReference type="EMBL" id="QYZ79010.1"/>
    </source>
</evidence>
<dbReference type="Gene3D" id="3.90.70.10">
    <property type="entry name" value="Cysteine proteinases"/>
    <property type="match status" value="1"/>
</dbReference>
<dbReference type="InterPro" id="IPR013128">
    <property type="entry name" value="Peptidase_C1A"/>
</dbReference>
<proteinExistence type="inferred from homology"/>
<feature type="region of interest" description="Disordered" evidence="2">
    <location>
        <begin position="890"/>
        <end position="933"/>
    </location>
</feature>
<dbReference type="EMBL" id="CP037968">
    <property type="protein sequence ID" value="QYZ79010.1"/>
    <property type="molecule type" value="Genomic_DNA"/>
</dbReference>